<sequence length="250" mass="28686">TDTPVSLRSVLYIPQHKFSILEYAAHAHNRECGLSLYAKRVLIKPNAVELLPNYLHFIMGVVDSEDIPLNLKQFRDINKKELLDWIKTTLGSVKVYDISGNHRPSEHPVMLTIKHEMGAARHLLRTGEIKDMEHLIYDNALITSGLLKDTSGMMQNLVDVYMDMPPITRAYTTACILTTMAVIICGIFVQMVFLGQAFTIMLVYIWSRRNPHIQNLHRSRQIVTETIRMDTKDLQAIVEEIVKECRQKGR</sequence>
<dbReference type="SUPFAM" id="SSF54211">
    <property type="entry name" value="Ribosomal protein S5 domain 2-like"/>
    <property type="match status" value="1"/>
</dbReference>
<dbReference type="SUPFAM" id="SSF110942">
    <property type="entry name" value="HSP90 C-terminal domain"/>
    <property type="match status" value="1"/>
</dbReference>
<comment type="function">
    <text evidence="3">May be involved in the degradation of misfolded endoplasmic reticulum (ER) luminal proteins.</text>
</comment>
<accession>A0A2G9TR54</accession>
<organism evidence="4 5">
    <name type="scientific">Teladorsagia circumcincta</name>
    <name type="common">Brown stomach worm</name>
    <name type="synonym">Ostertagia circumcincta</name>
    <dbReference type="NCBI Taxonomy" id="45464"/>
    <lineage>
        <taxon>Eukaryota</taxon>
        <taxon>Metazoa</taxon>
        <taxon>Ecdysozoa</taxon>
        <taxon>Nematoda</taxon>
        <taxon>Chromadorea</taxon>
        <taxon>Rhabditida</taxon>
        <taxon>Rhabditina</taxon>
        <taxon>Rhabditomorpha</taxon>
        <taxon>Strongyloidea</taxon>
        <taxon>Trichostrongylidae</taxon>
        <taxon>Teladorsagia</taxon>
    </lineage>
</organism>
<dbReference type="GO" id="GO:0016887">
    <property type="term" value="F:ATP hydrolysis activity"/>
    <property type="evidence" value="ECO:0007669"/>
    <property type="project" value="InterPro"/>
</dbReference>
<name>A0A2G9TR54_TELCI</name>
<dbReference type="InterPro" id="IPR001404">
    <property type="entry name" value="Hsp90_fam"/>
</dbReference>
<comment type="caution">
    <text evidence="3">Lacks conserved residue(s) required for the propagation of feature annotation.</text>
</comment>
<gene>
    <name evidence="4" type="ORF">TELCIR_18031</name>
</gene>
<dbReference type="PANTHER" id="PTHR11528">
    <property type="entry name" value="HEAT SHOCK PROTEIN 90 FAMILY MEMBER"/>
    <property type="match status" value="1"/>
</dbReference>
<keyword evidence="3" id="KW-0472">Membrane</keyword>
<comment type="subcellular location">
    <subcellularLocation>
        <location evidence="3">Endoplasmic reticulum membrane</location>
        <topology evidence="3">Multi-pass membrane protein</topology>
    </subcellularLocation>
</comment>
<comment type="similarity">
    <text evidence="3">Belongs to the derlin family.</text>
</comment>
<dbReference type="AlphaFoldDB" id="A0A2G9TR54"/>
<proteinExistence type="inferred from homology"/>
<keyword evidence="3" id="KW-1133">Transmembrane helix</keyword>
<evidence type="ECO:0000256" key="1">
    <source>
        <dbReference type="ARBA" id="ARBA00008239"/>
    </source>
</evidence>
<dbReference type="GO" id="GO:0005524">
    <property type="term" value="F:ATP binding"/>
    <property type="evidence" value="ECO:0007669"/>
    <property type="project" value="InterPro"/>
</dbReference>
<dbReference type="GO" id="GO:0140662">
    <property type="term" value="F:ATP-dependent protein folding chaperone"/>
    <property type="evidence" value="ECO:0007669"/>
    <property type="project" value="InterPro"/>
</dbReference>
<reference evidence="4 5" key="1">
    <citation type="submission" date="2015-09" db="EMBL/GenBank/DDBJ databases">
        <title>Draft genome of the parasitic nematode Teladorsagia circumcincta isolate WARC Sus (inbred).</title>
        <authorList>
            <person name="Mitreva M."/>
        </authorList>
    </citation>
    <scope>NUCLEOTIDE SEQUENCE [LARGE SCALE GENOMIC DNA]</scope>
    <source>
        <strain evidence="4 5">S</strain>
    </source>
</reference>
<keyword evidence="5" id="KW-1185">Reference proteome</keyword>
<dbReference type="GO" id="GO:0051082">
    <property type="term" value="F:unfolded protein binding"/>
    <property type="evidence" value="ECO:0007669"/>
    <property type="project" value="InterPro"/>
</dbReference>
<evidence type="ECO:0000256" key="3">
    <source>
        <dbReference type="RuleBase" id="RU363059"/>
    </source>
</evidence>
<evidence type="ECO:0000313" key="4">
    <source>
        <dbReference type="EMBL" id="PIO60471.1"/>
    </source>
</evidence>
<dbReference type="OrthoDB" id="28737at2759"/>
<dbReference type="Pfam" id="PF04511">
    <property type="entry name" value="DER1"/>
    <property type="match status" value="1"/>
</dbReference>
<comment type="similarity">
    <text evidence="1">Belongs to the heat shock protein 90 family.</text>
</comment>
<dbReference type="Pfam" id="PF00183">
    <property type="entry name" value="HSP90"/>
    <property type="match status" value="1"/>
</dbReference>
<keyword evidence="3" id="KW-0812">Transmembrane</keyword>
<evidence type="ECO:0000313" key="5">
    <source>
        <dbReference type="Proteomes" id="UP000230423"/>
    </source>
</evidence>
<dbReference type="InterPro" id="IPR007599">
    <property type="entry name" value="DER1"/>
</dbReference>
<dbReference type="EMBL" id="KZ355400">
    <property type="protein sequence ID" value="PIO60471.1"/>
    <property type="molecule type" value="Genomic_DNA"/>
</dbReference>
<keyword evidence="3" id="KW-0256">Endoplasmic reticulum</keyword>
<dbReference type="Gene3D" id="3.30.230.80">
    <property type="match status" value="1"/>
</dbReference>
<keyword evidence="2" id="KW-0143">Chaperone</keyword>
<protein>
    <recommendedName>
        <fullName evidence="3">Derlin</fullName>
    </recommendedName>
</protein>
<evidence type="ECO:0000256" key="2">
    <source>
        <dbReference type="ARBA" id="ARBA00023186"/>
    </source>
</evidence>
<dbReference type="Proteomes" id="UP000230423">
    <property type="component" value="Unassembled WGS sequence"/>
</dbReference>
<dbReference type="InterPro" id="IPR020568">
    <property type="entry name" value="Ribosomal_Su5_D2-typ_SF"/>
</dbReference>
<dbReference type="InterPro" id="IPR037196">
    <property type="entry name" value="HSP90_C"/>
</dbReference>
<feature type="transmembrane region" description="Helical" evidence="3">
    <location>
        <begin position="176"/>
        <end position="206"/>
    </location>
</feature>
<dbReference type="GO" id="GO:0005789">
    <property type="term" value="C:endoplasmic reticulum membrane"/>
    <property type="evidence" value="ECO:0007669"/>
    <property type="project" value="UniProtKB-SubCell"/>
</dbReference>
<feature type="non-terminal residue" evidence="4">
    <location>
        <position position="1"/>
    </location>
</feature>